<comment type="caution">
    <text evidence="1">The sequence shown here is derived from an EMBL/GenBank/DDBJ whole genome shotgun (WGS) entry which is preliminary data.</text>
</comment>
<dbReference type="AlphaFoldDB" id="T1DGS1"/>
<sequence>MGNRELAREAAQDAFERLYSKYQPEQMRYPRSALFKTGERCALMQLRRRRLEHRRLGRPVAMNEDEVTEVPGSGAGPDRKAMLDQLAPHIAAVIIELRPTLRSVFVMAHVQ</sequence>
<proteinExistence type="predicted"/>
<organism evidence="1">
    <name type="scientific">mine drainage metagenome</name>
    <dbReference type="NCBI Taxonomy" id="410659"/>
    <lineage>
        <taxon>unclassified sequences</taxon>
        <taxon>metagenomes</taxon>
        <taxon>ecological metagenomes</taxon>
    </lineage>
</organism>
<reference evidence="1" key="2">
    <citation type="journal article" date="2014" name="ISME J.">
        <title>Microbial stratification in low pH oxic and suboxic macroscopic growths along an acid mine drainage.</title>
        <authorList>
            <person name="Mendez-Garcia C."/>
            <person name="Mesa V."/>
            <person name="Sprenger R.R."/>
            <person name="Richter M."/>
            <person name="Diez M.S."/>
            <person name="Solano J."/>
            <person name="Bargiela R."/>
            <person name="Golyshina O.V."/>
            <person name="Manteca A."/>
            <person name="Ramos J.L."/>
            <person name="Gallego J.R."/>
            <person name="Llorente I."/>
            <person name="Martins Dos Santos V.A."/>
            <person name="Jensen O.N."/>
            <person name="Pelaez A.I."/>
            <person name="Sanchez J."/>
            <person name="Ferrer M."/>
        </authorList>
    </citation>
    <scope>NUCLEOTIDE SEQUENCE</scope>
</reference>
<name>T1DGS1_9ZZZZ</name>
<reference evidence="1" key="1">
    <citation type="submission" date="2013-08" db="EMBL/GenBank/DDBJ databases">
        <authorList>
            <person name="Mendez C."/>
            <person name="Richter M."/>
            <person name="Ferrer M."/>
            <person name="Sanchez J."/>
        </authorList>
    </citation>
    <scope>NUCLEOTIDE SEQUENCE</scope>
</reference>
<protein>
    <submittedName>
        <fullName evidence="1">ECF subfamily RNA polymerase sigma-24 factor</fullName>
    </submittedName>
</protein>
<dbReference type="EMBL" id="AUZX01000616">
    <property type="protein sequence ID" value="EQD80514.1"/>
    <property type="molecule type" value="Genomic_DNA"/>
</dbReference>
<feature type="non-terminal residue" evidence="1">
    <location>
        <position position="111"/>
    </location>
</feature>
<gene>
    <name evidence="1" type="ORF">B1A_00814</name>
</gene>
<accession>T1DGS1</accession>
<evidence type="ECO:0000313" key="1">
    <source>
        <dbReference type="EMBL" id="EQD80514.1"/>
    </source>
</evidence>